<sequence length="115" mass="11959">VPAAARRGADLKLWMFSCCLHTFPGLSAPGEDTPGLQHICALTLVVVQGPCLSVVVVGGGGGGYCCCCGGGGCWRFSFTLWLSELWLSLLEKRGCGMAAHVSLDVHVVVVVVVVV</sequence>
<dbReference type="AlphaFoldDB" id="A0A813LYV6"/>
<dbReference type="Proteomes" id="UP000626109">
    <property type="component" value="Unassembled WGS sequence"/>
</dbReference>
<accession>A0A813LYV6</accession>
<evidence type="ECO:0000313" key="2">
    <source>
        <dbReference type="Proteomes" id="UP000626109"/>
    </source>
</evidence>
<proteinExistence type="predicted"/>
<comment type="caution">
    <text evidence="1">The sequence shown here is derived from an EMBL/GenBank/DDBJ whole genome shotgun (WGS) entry which is preliminary data.</text>
</comment>
<evidence type="ECO:0000313" key="1">
    <source>
        <dbReference type="EMBL" id="CAE8738771.1"/>
    </source>
</evidence>
<name>A0A813LYV6_POLGL</name>
<gene>
    <name evidence="1" type="ORF">PGLA2088_LOCUS49339</name>
</gene>
<feature type="non-terminal residue" evidence="1">
    <location>
        <position position="115"/>
    </location>
</feature>
<dbReference type="EMBL" id="CAJNNW010037000">
    <property type="protein sequence ID" value="CAE8738771.1"/>
    <property type="molecule type" value="Genomic_DNA"/>
</dbReference>
<feature type="non-terminal residue" evidence="1">
    <location>
        <position position="1"/>
    </location>
</feature>
<organism evidence="1 2">
    <name type="scientific">Polarella glacialis</name>
    <name type="common">Dinoflagellate</name>
    <dbReference type="NCBI Taxonomy" id="89957"/>
    <lineage>
        <taxon>Eukaryota</taxon>
        <taxon>Sar</taxon>
        <taxon>Alveolata</taxon>
        <taxon>Dinophyceae</taxon>
        <taxon>Suessiales</taxon>
        <taxon>Suessiaceae</taxon>
        <taxon>Polarella</taxon>
    </lineage>
</organism>
<reference evidence="1" key="1">
    <citation type="submission" date="2021-02" db="EMBL/GenBank/DDBJ databases">
        <authorList>
            <person name="Dougan E. K."/>
            <person name="Rhodes N."/>
            <person name="Thang M."/>
            <person name="Chan C."/>
        </authorList>
    </citation>
    <scope>NUCLEOTIDE SEQUENCE</scope>
</reference>
<protein>
    <submittedName>
        <fullName evidence="1">Uncharacterized protein</fullName>
    </submittedName>
</protein>